<sequence>MSQKLLPSNPVFAAPQQPYQHRTCDFCCTSSKPHNAARQNSLLRHWKCTPPVLLVAHTDLNEETPTKSAAAVYSRTRQRNPCEGGVTCTSRPLGSPPSNHLSQFAANPEALSRRQLEVLPRRNSPSPE</sequence>
<evidence type="ECO:0000313" key="2">
    <source>
        <dbReference type="EMBL" id="KAG0572100.1"/>
    </source>
</evidence>
<organism evidence="2 3">
    <name type="scientific">Ceratodon purpureus</name>
    <name type="common">Fire moss</name>
    <name type="synonym">Dicranum purpureum</name>
    <dbReference type="NCBI Taxonomy" id="3225"/>
    <lineage>
        <taxon>Eukaryota</taxon>
        <taxon>Viridiplantae</taxon>
        <taxon>Streptophyta</taxon>
        <taxon>Embryophyta</taxon>
        <taxon>Bryophyta</taxon>
        <taxon>Bryophytina</taxon>
        <taxon>Bryopsida</taxon>
        <taxon>Dicranidae</taxon>
        <taxon>Pseudoditrichales</taxon>
        <taxon>Ditrichaceae</taxon>
        <taxon>Ceratodon</taxon>
    </lineage>
</organism>
<dbReference type="AlphaFoldDB" id="A0A8T0HMJ1"/>
<evidence type="ECO:0000313" key="3">
    <source>
        <dbReference type="Proteomes" id="UP000822688"/>
    </source>
</evidence>
<comment type="caution">
    <text evidence="2">The sequence shown here is derived from an EMBL/GenBank/DDBJ whole genome shotgun (WGS) entry which is preliminary data.</text>
</comment>
<evidence type="ECO:0000256" key="1">
    <source>
        <dbReference type="SAM" id="MobiDB-lite"/>
    </source>
</evidence>
<dbReference type="Proteomes" id="UP000822688">
    <property type="component" value="Chromosome V"/>
</dbReference>
<dbReference type="EMBL" id="CM026426">
    <property type="protein sequence ID" value="KAG0572100.1"/>
    <property type="molecule type" value="Genomic_DNA"/>
</dbReference>
<feature type="region of interest" description="Disordered" evidence="1">
    <location>
        <begin position="65"/>
        <end position="128"/>
    </location>
</feature>
<protein>
    <submittedName>
        <fullName evidence="2">Uncharacterized protein</fullName>
    </submittedName>
</protein>
<keyword evidence="3" id="KW-1185">Reference proteome</keyword>
<proteinExistence type="predicted"/>
<feature type="compositionally biased region" description="Basic and acidic residues" evidence="1">
    <location>
        <begin position="111"/>
        <end position="120"/>
    </location>
</feature>
<gene>
    <name evidence="2" type="ORF">KC19_VG068400</name>
</gene>
<feature type="compositionally biased region" description="Polar residues" evidence="1">
    <location>
        <begin position="87"/>
        <end position="105"/>
    </location>
</feature>
<name>A0A8T0HMJ1_CERPU</name>
<reference evidence="2" key="1">
    <citation type="submission" date="2020-06" db="EMBL/GenBank/DDBJ databases">
        <title>WGS assembly of Ceratodon purpureus strain R40.</title>
        <authorList>
            <person name="Carey S.B."/>
            <person name="Jenkins J."/>
            <person name="Shu S."/>
            <person name="Lovell J.T."/>
            <person name="Sreedasyam A."/>
            <person name="Maumus F."/>
            <person name="Tiley G.P."/>
            <person name="Fernandez-Pozo N."/>
            <person name="Barry K."/>
            <person name="Chen C."/>
            <person name="Wang M."/>
            <person name="Lipzen A."/>
            <person name="Daum C."/>
            <person name="Saski C.A."/>
            <person name="Payton A.C."/>
            <person name="Mcbreen J.C."/>
            <person name="Conrad R.E."/>
            <person name="Kollar L.M."/>
            <person name="Olsson S."/>
            <person name="Huttunen S."/>
            <person name="Landis J.B."/>
            <person name="Wickett N.J."/>
            <person name="Johnson M.G."/>
            <person name="Rensing S.A."/>
            <person name="Grimwood J."/>
            <person name="Schmutz J."/>
            <person name="Mcdaniel S.F."/>
        </authorList>
    </citation>
    <scope>NUCLEOTIDE SEQUENCE</scope>
    <source>
        <strain evidence="2">R40</strain>
    </source>
</reference>
<accession>A0A8T0HMJ1</accession>